<dbReference type="GO" id="GO:0006879">
    <property type="term" value="P:intracellular iron ion homeostasis"/>
    <property type="evidence" value="ECO:0007669"/>
    <property type="project" value="TreeGrafter"/>
</dbReference>
<dbReference type="SUPFAM" id="SSF52833">
    <property type="entry name" value="Thioredoxin-like"/>
    <property type="match status" value="2"/>
</dbReference>
<name>A0A9Q3FLD0_9BASI</name>
<dbReference type="Pfam" id="PF00462">
    <property type="entry name" value="Glutaredoxin"/>
    <property type="match status" value="1"/>
</dbReference>
<dbReference type="GO" id="GO:0015036">
    <property type="term" value="F:disulfide oxidoreductase activity"/>
    <property type="evidence" value="ECO:0007669"/>
    <property type="project" value="UniProtKB-ARBA"/>
</dbReference>
<dbReference type="GO" id="GO:0005634">
    <property type="term" value="C:nucleus"/>
    <property type="evidence" value="ECO:0007669"/>
    <property type="project" value="TreeGrafter"/>
</dbReference>
<feature type="region of interest" description="Disordered" evidence="4">
    <location>
        <begin position="131"/>
        <end position="159"/>
    </location>
</feature>
<dbReference type="InterPro" id="IPR004480">
    <property type="entry name" value="Monothiol_GRX-rel"/>
</dbReference>
<dbReference type="PROSITE" id="PS51354">
    <property type="entry name" value="GLUTAREDOXIN_2"/>
    <property type="match status" value="1"/>
</dbReference>
<feature type="domain" description="Thioredoxin" evidence="5">
    <location>
        <begin position="32"/>
        <end position="109"/>
    </location>
</feature>
<dbReference type="CDD" id="cd03028">
    <property type="entry name" value="GRX_PICOT_like"/>
    <property type="match status" value="1"/>
</dbReference>
<keyword evidence="8" id="KW-1185">Reference proteome</keyword>
<keyword evidence="1" id="KW-0479">Metal-binding</keyword>
<evidence type="ECO:0000256" key="4">
    <source>
        <dbReference type="SAM" id="MobiDB-lite"/>
    </source>
</evidence>
<evidence type="ECO:0000259" key="6">
    <source>
        <dbReference type="Pfam" id="PF00462"/>
    </source>
</evidence>
<sequence length="267" mass="30021">MTSDADSAKPATNYHKLESPNQIQELLGADLNRLSVLYFRAEWAELCRSIDSNVRSLPNKWAEPLFLEIDTESLPEVAESFEVPCVPSFIILRGHKLLSRILGAKLPELETALDKFVNTDKESLANGKYRVLSETNQKPEPPPTVADPKNATQTPDAQEAEEEIFARCKVLMQQSKVVLFMKGDPTTPRCGFSQQAVKILQDLNVEFTSFDILTDDNIRQGMKKLNSWPTFPQIIVNGELIGGIDILKEMIQKNGNDKSEFEQLLEN</sequence>
<evidence type="ECO:0000256" key="1">
    <source>
        <dbReference type="ARBA" id="ARBA00022723"/>
    </source>
</evidence>
<proteinExistence type="predicted"/>
<dbReference type="InterPro" id="IPR013766">
    <property type="entry name" value="Thioredoxin_domain"/>
</dbReference>
<comment type="caution">
    <text evidence="7">The sequence shown here is derived from an EMBL/GenBank/DDBJ whole genome shotgun (WGS) entry which is preliminary data.</text>
</comment>
<gene>
    <name evidence="7" type="ORF">O181_079057</name>
</gene>
<evidence type="ECO:0000256" key="3">
    <source>
        <dbReference type="ARBA" id="ARBA00023014"/>
    </source>
</evidence>
<dbReference type="Gene3D" id="3.40.30.10">
    <property type="entry name" value="Glutaredoxin"/>
    <property type="match status" value="2"/>
</dbReference>
<dbReference type="AlphaFoldDB" id="A0A9Q3FLD0"/>
<dbReference type="PANTHER" id="PTHR10293">
    <property type="entry name" value="GLUTAREDOXIN FAMILY MEMBER"/>
    <property type="match status" value="1"/>
</dbReference>
<dbReference type="GO" id="GO:0046872">
    <property type="term" value="F:metal ion binding"/>
    <property type="evidence" value="ECO:0007669"/>
    <property type="project" value="UniProtKB-KW"/>
</dbReference>
<reference evidence="7" key="1">
    <citation type="submission" date="2021-03" db="EMBL/GenBank/DDBJ databases">
        <title>Draft genome sequence of rust myrtle Austropuccinia psidii MF-1, a brazilian biotype.</title>
        <authorList>
            <person name="Quecine M.C."/>
            <person name="Pachon D.M.R."/>
            <person name="Bonatelli M.L."/>
            <person name="Correr F.H."/>
            <person name="Franceschini L.M."/>
            <person name="Leite T.F."/>
            <person name="Margarido G.R.A."/>
            <person name="Almeida C.A."/>
            <person name="Ferrarezi J.A."/>
            <person name="Labate C.A."/>
        </authorList>
    </citation>
    <scope>NUCLEOTIDE SEQUENCE</scope>
    <source>
        <strain evidence="7">MF-1</strain>
    </source>
</reference>
<accession>A0A9Q3FLD0</accession>
<evidence type="ECO:0000259" key="5">
    <source>
        <dbReference type="Pfam" id="PF00085"/>
    </source>
</evidence>
<dbReference type="OrthoDB" id="415696at2759"/>
<evidence type="ECO:0000256" key="2">
    <source>
        <dbReference type="ARBA" id="ARBA00023004"/>
    </source>
</evidence>
<organism evidence="7 8">
    <name type="scientific">Austropuccinia psidii MF-1</name>
    <dbReference type="NCBI Taxonomy" id="1389203"/>
    <lineage>
        <taxon>Eukaryota</taxon>
        <taxon>Fungi</taxon>
        <taxon>Dikarya</taxon>
        <taxon>Basidiomycota</taxon>
        <taxon>Pucciniomycotina</taxon>
        <taxon>Pucciniomycetes</taxon>
        <taxon>Pucciniales</taxon>
        <taxon>Sphaerophragmiaceae</taxon>
        <taxon>Austropuccinia</taxon>
    </lineage>
</organism>
<feature type="domain" description="Glutaredoxin" evidence="6">
    <location>
        <begin position="177"/>
        <end position="241"/>
    </location>
</feature>
<keyword evidence="3" id="KW-0411">Iron-sulfur</keyword>
<protein>
    <recommendedName>
        <fullName evidence="9">Glutaredoxin</fullName>
    </recommendedName>
</protein>
<evidence type="ECO:0000313" key="7">
    <source>
        <dbReference type="EMBL" id="MBW0539342.1"/>
    </source>
</evidence>
<dbReference type="FunFam" id="3.40.30.10:FF:000012">
    <property type="entry name" value="Monothiol glutaredoxin"/>
    <property type="match status" value="1"/>
</dbReference>
<dbReference type="Proteomes" id="UP000765509">
    <property type="component" value="Unassembled WGS sequence"/>
</dbReference>
<dbReference type="InterPro" id="IPR033658">
    <property type="entry name" value="GRX_PICOT-like"/>
</dbReference>
<evidence type="ECO:0008006" key="9">
    <source>
        <dbReference type="Google" id="ProtNLM"/>
    </source>
</evidence>
<dbReference type="EMBL" id="AVOT02043931">
    <property type="protein sequence ID" value="MBW0539342.1"/>
    <property type="molecule type" value="Genomic_DNA"/>
</dbReference>
<dbReference type="GO" id="GO:0005829">
    <property type="term" value="C:cytosol"/>
    <property type="evidence" value="ECO:0007669"/>
    <property type="project" value="TreeGrafter"/>
</dbReference>
<dbReference type="Pfam" id="PF00085">
    <property type="entry name" value="Thioredoxin"/>
    <property type="match status" value="1"/>
</dbReference>
<dbReference type="GO" id="GO:0051537">
    <property type="term" value="F:2 iron, 2 sulfur cluster binding"/>
    <property type="evidence" value="ECO:0007669"/>
    <property type="project" value="TreeGrafter"/>
</dbReference>
<evidence type="ECO:0000313" key="8">
    <source>
        <dbReference type="Proteomes" id="UP000765509"/>
    </source>
</evidence>
<dbReference type="InterPro" id="IPR036249">
    <property type="entry name" value="Thioredoxin-like_sf"/>
</dbReference>
<dbReference type="InterPro" id="IPR002109">
    <property type="entry name" value="Glutaredoxin"/>
</dbReference>
<keyword evidence="2" id="KW-0408">Iron</keyword>
<dbReference type="PANTHER" id="PTHR10293:SF73">
    <property type="entry name" value="GLUTAREDOXIN-3"/>
    <property type="match status" value="1"/>
</dbReference>